<protein>
    <submittedName>
        <fullName evidence="2">Exopolysaccharide synthesis, ExoD</fullName>
    </submittedName>
</protein>
<evidence type="ECO:0000313" key="2">
    <source>
        <dbReference type="EMBL" id="ANU06679.1"/>
    </source>
</evidence>
<dbReference type="EMBL" id="CP016545">
    <property type="protein sequence ID" value="ANU06679.1"/>
    <property type="molecule type" value="Genomic_DNA"/>
</dbReference>
<dbReference type="OrthoDB" id="7949130at2"/>
<dbReference type="Pfam" id="PF06055">
    <property type="entry name" value="ExoD"/>
    <property type="match status" value="1"/>
</dbReference>
<keyword evidence="1" id="KW-1133">Transmembrane helix</keyword>
<sequence>MADTPHSVGDILDNLSEQASDGKPVSVGDIAHTFGARTFGPAIMVPALLELTPVGAIPGVPTTLAAIIALVAAQKMLGMSHLWIPGFLKRREVSAEKMDKAVGKLRPLAKFMDKHFHGRLERLTHAPFSRIAAGVVILLCCTVPFLEVLPFASSGPMLAIAMFGLAVLVRDGALMIVALLISAIAMLGGAFWWGSGGEGSG</sequence>
<feature type="transmembrane region" description="Helical" evidence="1">
    <location>
        <begin position="176"/>
        <end position="194"/>
    </location>
</feature>
<feature type="transmembrane region" description="Helical" evidence="1">
    <location>
        <begin position="128"/>
        <end position="145"/>
    </location>
</feature>
<keyword evidence="3" id="KW-1185">Reference proteome</keyword>
<proteinExistence type="predicted"/>
<keyword evidence="1" id="KW-0812">Transmembrane</keyword>
<evidence type="ECO:0000313" key="3">
    <source>
        <dbReference type="Proteomes" id="UP000092698"/>
    </source>
</evidence>
<dbReference type="AlphaFoldDB" id="A0A1C7D5E9"/>
<keyword evidence="1" id="KW-0472">Membrane</keyword>
<dbReference type="PANTHER" id="PTHR41795">
    <property type="entry name" value="EXOPOLYSACCHARIDE SYNTHESIS PROTEIN"/>
    <property type="match status" value="1"/>
</dbReference>
<evidence type="ECO:0000256" key="1">
    <source>
        <dbReference type="SAM" id="Phobius"/>
    </source>
</evidence>
<dbReference type="STRING" id="645517.A6F65_00354"/>
<dbReference type="Proteomes" id="UP000092698">
    <property type="component" value="Chromosome"/>
</dbReference>
<dbReference type="RefSeq" id="WP_067785236.1">
    <property type="nucleotide sequence ID" value="NZ_CP016545.1"/>
</dbReference>
<reference evidence="2 3" key="1">
    <citation type="submission" date="2016-07" db="EMBL/GenBank/DDBJ databases">
        <title>Complete genome sequence of Altererythrobacter namhicola JCM 16345T, containing esterase-encoding genes.</title>
        <authorList>
            <person name="Cheng H."/>
            <person name="Wu Y.-H."/>
            <person name="Jian S.-L."/>
            <person name="Huo Y.-Y."/>
            <person name="Wang C.-S."/>
            <person name="Xu X.-W."/>
        </authorList>
    </citation>
    <scope>NUCLEOTIDE SEQUENCE [LARGE SCALE GENOMIC DNA]</scope>
    <source>
        <strain evidence="2 3">JCM 16345</strain>
    </source>
</reference>
<feature type="transmembrane region" description="Helical" evidence="1">
    <location>
        <begin position="54"/>
        <end position="73"/>
    </location>
</feature>
<dbReference type="PANTHER" id="PTHR41795:SF1">
    <property type="entry name" value="EXOPOLYSACCHARIDE SYNTHESIS PROTEIN"/>
    <property type="match status" value="1"/>
</dbReference>
<dbReference type="InterPro" id="IPR010331">
    <property type="entry name" value="ExoD"/>
</dbReference>
<dbReference type="KEGG" id="anh:A6F65_00354"/>
<gene>
    <name evidence="2" type="ORF">A6F65_00354</name>
</gene>
<dbReference type="PIRSF" id="PIRSF033239">
    <property type="entry name" value="ExoD"/>
    <property type="match status" value="1"/>
</dbReference>
<organism evidence="2 3">
    <name type="scientific">Paraurantiacibacter namhicola</name>
    <dbReference type="NCBI Taxonomy" id="645517"/>
    <lineage>
        <taxon>Bacteria</taxon>
        <taxon>Pseudomonadati</taxon>
        <taxon>Pseudomonadota</taxon>
        <taxon>Alphaproteobacteria</taxon>
        <taxon>Sphingomonadales</taxon>
        <taxon>Erythrobacteraceae</taxon>
        <taxon>Paraurantiacibacter</taxon>
    </lineage>
</organism>
<name>A0A1C7D5E9_9SPHN</name>
<accession>A0A1C7D5E9</accession>